<dbReference type="Pfam" id="PF13489">
    <property type="entry name" value="Methyltransf_23"/>
    <property type="match status" value="1"/>
</dbReference>
<dbReference type="InterPro" id="IPR029063">
    <property type="entry name" value="SAM-dependent_MTases_sf"/>
</dbReference>
<dbReference type="RefSeq" id="WP_158865543.1">
    <property type="nucleotide sequence ID" value="NZ_CP046401.1"/>
</dbReference>
<dbReference type="SUPFAM" id="SSF53335">
    <property type="entry name" value="S-adenosyl-L-methionine-dependent methyltransferases"/>
    <property type="match status" value="1"/>
</dbReference>
<dbReference type="EMBL" id="CP046401">
    <property type="protein sequence ID" value="QGY43928.1"/>
    <property type="molecule type" value="Genomic_DNA"/>
</dbReference>
<name>A0A6I6JS80_9BACT</name>
<keyword evidence="2" id="KW-0489">Methyltransferase</keyword>
<protein>
    <submittedName>
        <fullName evidence="2">Methyltransferase domain-containing protein</fullName>
    </submittedName>
</protein>
<dbReference type="Gene3D" id="3.40.50.150">
    <property type="entry name" value="Vaccinia Virus protein VP39"/>
    <property type="match status" value="1"/>
</dbReference>
<gene>
    <name evidence="2" type="ORF">GM418_09740</name>
</gene>
<keyword evidence="2" id="KW-0808">Transferase</keyword>
<feature type="domain" description="C-methyltransferase" evidence="1">
    <location>
        <begin position="263"/>
        <end position="378"/>
    </location>
</feature>
<evidence type="ECO:0000259" key="1">
    <source>
        <dbReference type="Pfam" id="PF08484"/>
    </source>
</evidence>
<dbReference type="AlphaFoldDB" id="A0A6I6JS80"/>
<evidence type="ECO:0000313" key="2">
    <source>
        <dbReference type="EMBL" id="QGY43928.1"/>
    </source>
</evidence>
<dbReference type="Proteomes" id="UP000428260">
    <property type="component" value="Chromosome"/>
</dbReference>
<dbReference type="PANTHER" id="PTHR43861">
    <property type="entry name" value="TRANS-ACONITATE 2-METHYLTRANSFERASE-RELATED"/>
    <property type="match status" value="1"/>
</dbReference>
<dbReference type="Gene3D" id="3.40.50.720">
    <property type="entry name" value="NAD(P)-binding Rossmann-like Domain"/>
    <property type="match status" value="1"/>
</dbReference>
<proteinExistence type="predicted"/>
<dbReference type="GO" id="GO:0032259">
    <property type="term" value="P:methylation"/>
    <property type="evidence" value="ECO:0007669"/>
    <property type="project" value="UniProtKB-KW"/>
</dbReference>
<reference evidence="2 3" key="1">
    <citation type="submission" date="2019-11" db="EMBL/GenBank/DDBJ databases">
        <authorList>
            <person name="Zheng R.K."/>
            <person name="Sun C.M."/>
        </authorList>
    </citation>
    <scope>NUCLEOTIDE SEQUENCE [LARGE SCALE GENOMIC DNA]</scope>
    <source>
        <strain evidence="2 3">WC007</strain>
    </source>
</reference>
<dbReference type="InterPro" id="IPR013691">
    <property type="entry name" value="MeTrfase_14"/>
</dbReference>
<dbReference type="CDD" id="cd02440">
    <property type="entry name" value="AdoMet_MTases"/>
    <property type="match status" value="1"/>
</dbReference>
<accession>A0A6I6JS80</accession>
<dbReference type="KEGG" id="mcos:GM418_09740"/>
<dbReference type="Pfam" id="PF08484">
    <property type="entry name" value="Methyltransf_14"/>
    <property type="match status" value="1"/>
</dbReference>
<sequence length="388" mass="44426">MKCLNCNSTRAENFYLIKDAPVQSIVTIKSFEEAVAIPKKDITLAFCKECGFVFNSTFDTTIDHYTKGYEDQQGFSPTFTKFINDFTQRFIDKYDIYGKDVIEVGCGKGDFLNLICKLGNNRGIGIDPAYVPGRSEPNPNIRFIKEFYSEKHGDLPADVIVCRHTLEHIHDTGNFLSTIRNSIKNNKEVVVLFEVPSIVRILKINAFWDIFYEHCSYFSAGSLGRLFRLNGFEIIDIYVEYDDQYLFIEAKPSNEKVVGNTHPKEEAVHELKQLVDQFVVNINNQLEEWEKRLLMQKDEGKKVVMWGGGSKAVGFLTHFNKLNVIEHVVDINPHIQGNFIPGIGIQYKNPEFLKEYVPDTVIIMNGIYRNEIRDSLSNMGLAPEIICM</sequence>
<organism evidence="2 3">
    <name type="scientific">Maribellus comscasis</name>
    <dbReference type="NCBI Taxonomy" id="2681766"/>
    <lineage>
        <taxon>Bacteria</taxon>
        <taxon>Pseudomonadati</taxon>
        <taxon>Bacteroidota</taxon>
        <taxon>Bacteroidia</taxon>
        <taxon>Marinilabiliales</taxon>
        <taxon>Prolixibacteraceae</taxon>
        <taxon>Maribellus</taxon>
    </lineage>
</organism>
<dbReference type="GO" id="GO:0008168">
    <property type="term" value="F:methyltransferase activity"/>
    <property type="evidence" value="ECO:0007669"/>
    <property type="project" value="UniProtKB-KW"/>
</dbReference>
<evidence type="ECO:0000313" key="3">
    <source>
        <dbReference type="Proteomes" id="UP000428260"/>
    </source>
</evidence>
<keyword evidence="3" id="KW-1185">Reference proteome</keyword>